<protein>
    <submittedName>
        <fullName evidence="2">(African queen) hypothetical protein</fullName>
    </submittedName>
</protein>
<keyword evidence="1" id="KW-0732">Signal</keyword>
<name>A0A8J2R2S9_9NEOP</name>
<dbReference type="Gene3D" id="3.40.50.1820">
    <property type="entry name" value="alpha/beta hydrolase"/>
    <property type="match status" value="2"/>
</dbReference>
<comment type="caution">
    <text evidence="2">The sequence shown here is derived from an EMBL/GenBank/DDBJ whole genome shotgun (WGS) entry which is preliminary data.</text>
</comment>
<dbReference type="EMBL" id="CAKASE010000074">
    <property type="protein sequence ID" value="CAG9576034.1"/>
    <property type="molecule type" value="Genomic_DNA"/>
</dbReference>
<dbReference type="InterPro" id="IPR029058">
    <property type="entry name" value="AB_hydrolase_fold"/>
</dbReference>
<organism evidence="2 3">
    <name type="scientific">Danaus chrysippus</name>
    <name type="common">African queen</name>
    <dbReference type="NCBI Taxonomy" id="151541"/>
    <lineage>
        <taxon>Eukaryota</taxon>
        <taxon>Metazoa</taxon>
        <taxon>Ecdysozoa</taxon>
        <taxon>Arthropoda</taxon>
        <taxon>Hexapoda</taxon>
        <taxon>Insecta</taxon>
        <taxon>Pterygota</taxon>
        <taxon>Neoptera</taxon>
        <taxon>Endopterygota</taxon>
        <taxon>Lepidoptera</taxon>
        <taxon>Glossata</taxon>
        <taxon>Ditrysia</taxon>
        <taxon>Papilionoidea</taxon>
        <taxon>Nymphalidae</taxon>
        <taxon>Danainae</taxon>
        <taxon>Danaini</taxon>
        <taxon>Danaina</taxon>
        <taxon>Danaus</taxon>
        <taxon>Anosia</taxon>
    </lineage>
</organism>
<proteinExistence type="predicted"/>
<dbReference type="SUPFAM" id="SSF53474">
    <property type="entry name" value="alpha/beta-Hydrolases"/>
    <property type="match status" value="1"/>
</dbReference>
<sequence>MRSCVVLLSILLAPVLAEDVKDRESLLVQINSGLVRGYKDPQKDIFVFNGIPYATAPTVLAEDVKDRESLLVQINSGLVRGYKDPQKDIFVFNGIPYATAPTEDLLHKGMLHSQMMRANGVTILDTIVRLSIVGVQIEYFHSAFPDDL</sequence>
<feature type="signal peptide" evidence="1">
    <location>
        <begin position="1"/>
        <end position="17"/>
    </location>
</feature>
<keyword evidence="3" id="KW-1185">Reference proteome</keyword>
<feature type="chain" id="PRO_5035153227" evidence="1">
    <location>
        <begin position="18"/>
        <end position="148"/>
    </location>
</feature>
<reference evidence="2" key="1">
    <citation type="submission" date="2021-09" db="EMBL/GenBank/DDBJ databases">
        <authorList>
            <person name="Martin H S."/>
        </authorList>
    </citation>
    <scope>NUCLEOTIDE SEQUENCE</scope>
</reference>
<dbReference type="OrthoDB" id="3200163at2759"/>
<evidence type="ECO:0000256" key="1">
    <source>
        <dbReference type="SAM" id="SignalP"/>
    </source>
</evidence>
<evidence type="ECO:0000313" key="3">
    <source>
        <dbReference type="Proteomes" id="UP000789524"/>
    </source>
</evidence>
<accession>A0A8J2R2S9</accession>
<dbReference type="AlphaFoldDB" id="A0A8J2R2S9"/>
<gene>
    <name evidence="2" type="ORF">DCHRY22_LOCUS11802</name>
</gene>
<evidence type="ECO:0000313" key="2">
    <source>
        <dbReference type="EMBL" id="CAG9576034.1"/>
    </source>
</evidence>
<dbReference type="Proteomes" id="UP000789524">
    <property type="component" value="Unassembled WGS sequence"/>
</dbReference>